<dbReference type="InterPro" id="IPR015422">
    <property type="entry name" value="PyrdxlP-dep_Trfase_small"/>
</dbReference>
<organism evidence="7 8">
    <name type="scientific">Amycolatopsis saalfeldensis</name>
    <dbReference type="NCBI Taxonomy" id="394193"/>
    <lineage>
        <taxon>Bacteria</taxon>
        <taxon>Bacillati</taxon>
        <taxon>Actinomycetota</taxon>
        <taxon>Actinomycetes</taxon>
        <taxon>Pseudonocardiales</taxon>
        <taxon>Pseudonocardiaceae</taxon>
        <taxon>Amycolatopsis</taxon>
    </lineage>
</organism>
<evidence type="ECO:0000256" key="5">
    <source>
        <dbReference type="RuleBase" id="RU004504"/>
    </source>
</evidence>
<evidence type="ECO:0000313" key="7">
    <source>
        <dbReference type="EMBL" id="SEP53416.1"/>
    </source>
</evidence>
<dbReference type="InterPro" id="IPR015424">
    <property type="entry name" value="PyrdxlP-dep_Trfase"/>
</dbReference>
<dbReference type="InterPro" id="IPR015421">
    <property type="entry name" value="PyrdxlP-dep_Trfase_major"/>
</dbReference>
<evidence type="ECO:0000256" key="1">
    <source>
        <dbReference type="ARBA" id="ARBA00001933"/>
    </source>
</evidence>
<reference evidence="7 8" key="1">
    <citation type="submission" date="2016-10" db="EMBL/GenBank/DDBJ databases">
        <authorList>
            <person name="de Groot N.N."/>
        </authorList>
    </citation>
    <scope>NUCLEOTIDE SEQUENCE [LARGE SCALE GENOMIC DNA]</scope>
    <source>
        <strain evidence="7 8">DSM 44993</strain>
    </source>
</reference>
<feature type="domain" description="Aminotransferase class V" evidence="6">
    <location>
        <begin position="25"/>
        <end position="387"/>
    </location>
</feature>
<keyword evidence="2" id="KW-0663">Pyridoxal phosphate</keyword>
<keyword evidence="7" id="KW-0456">Lyase</keyword>
<comment type="cofactor">
    <cofactor evidence="1 5">
        <name>pyridoxal 5'-phosphate</name>
        <dbReference type="ChEBI" id="CHEBI:597326"/>
    </cofactor>
</comment>
<keyword evidence="8" id="KW-1185">Reference proteome</keyword>
<keyword evidence="3" id="KW-0045">Antibiotic biosynthesis</keyword>
<dbReference type="PROSITE" id="PS00595">
    <property type="entry name" value="AA_TRANSFER_CLASS_5"/>
    <property type="match status" value="1"/>
</dbReference>
<evidence type="ECO:0000256" key="3">
    <source>
        <dbReference type="ARBA" id="ARBA00023194"/>
    </source>
</evidence>
<dbReference type="GO" id="GO:0016829">
    <property type="term" value="F:lyase activity"/>
    <property type="evidence" value="ECO:0007669"/>
    <property type="project" value="UniProtKB-KW"/>
</dbReference>
<dbReference type="PANTHER" id="PTHR43586">
    <property type="entry name" value="CYSTEINE DESULFURASE"/>
    <property type="match status" value="1"/>
</dbReference>
<dbReference type="AlphaFoldDB" id="A0A1H8YMN7"/>
<dbReference type="Pfam" id="PF00266">
    <property type="entry name" value="Aminotran_5"/>
    <property type="match status" value="1"/>
</dbReference>
<proteinExistence type="inferred from homology"/>
<name>A0A1H8YMN7_9PSEU</name>
<dbReference type="InterPro" id="IPR000192">
    <property type="entry name" value="Aminotrans_V_dom"/>
</dbReference>
<dbReference type="STRING" id="394193.SAMN04489732_12711"/>
<dbReference type="SUPFAM" id="SSF53383">
    <property type="entry name" value="PLP-dependent transferases"/>
    <property type="match status" value="1"/>
</dbReference>
<dbReference type="EMBL" id="FOEF01000027">
    <property type="protein sequence ID" value="SEP53416.1"/>
    <property type="molecule type" value="Genomic_DNA"/>
</dbReference>
<accession>A0A1H8YMN7</accession>
<evidence type="ECO:0000259" key="6">
    <source>
        <dbReference type="Pfam" id="PF00266"/>
    </source>
</evidence>
<evidence type="ECO:0000256" key="4">
    <source>
        <dbReference type="RuleBase" id="RU004075"/>
    </source>
</evidence>
<comment type="similarity">
    <text evidence="4">Belongs to the class-V pyridoxal-phosphate-dependent aminotransferase family.</text>
</comment>
<dbReference type="Proteomes" id="UP000198582">
    <property type="component" value="Unassembled WGS sequence"/>
</dbReference>
<protein>
    <submittedName>
        <fullName evidence="7">Selenocysteine lyase/Cysteine desulfurase</fullName>
    </submittedName>
</protein>
<dbReference type="GO" id="GO:0017000">
    <property type="term" value="P:antibiotic biosynthetic process"/>
    <property type="evidence" value="ECO:0007669"/>
    <property type="project" value="UniProtKB-KW"/>
</dbReference>
<sequence>MASFLPADVARARAETPGCTGAAHFNNAGSALPPSRVTDTMVDYLRHEALVGGYEAAAEAAERTEAVYASVARLLNADVDDIALTDNATRSWQAVFYALPFKAGDRILTSRAEYASNAIAFLQIARRTGARVEVVADDDAGQLDVDDLRARIDDDVKLVAVSHVPTQGGLVNPAEAIGAVTSAAGIPYLLDACQSAGQLDLDVTRIRCDALSATGRKYLRGPRGTGFLYVHPRLRDRLEPAMLDLYSASWESPTEYVVHPTAKRFEVWERDFAAVLGLGAAVDYALEWGLPAIEERVAAMAATMRSRFGEIPGVRVHDVGARRCGLVSFSLAGLPAEQVKARLTEAKINTSVTHAVSAQYDFTARGLPDLVRASVHYYNNDDEIDLLVREVTRLAQDSRSS</sequence>
<dbReference type="PANTHER" id="PTHR43586:SF24">
    <property type="entry name" value="BLR4730 PROTEIN"/>
    <property type="match status" value="1"/>
</dbReference>
<evidence type="ECO:0000313" key="8">
    <source>
        <dbReference type="Proteomes" id="UP000198582"/>
    </source>
</evidence>
<dbReference type="Gene3D" id="3.90.1150.10">
    <property type="entry name" value="Aspartate Aminotransferase, domain 1"/>
    <property type="match status" value="1"/>
</dbReference>
<dbReference type="InterPro" id="IPR020578">
    <property type="entry name" value="Aminotrans_V_PyrdxlP_BS"/>
</dbReference>
<gene>
    <name evidence="7" type="ORF">SAMN04489732_12711</name>
</gene>
<dbReference type="Gene3D" id="3.40.640.10">
    <property type="entry name" value="Type I PLP-dependent aspartate aminotransferase-like (Major domain)"/>
    <property type="match status" value="1"/>
</dbReference>
<dbReference type="RefSeq" id="WP_177231765.1">
    <property type="nucleotide sequence ID" value="NZ_FOEF01000027.1"/>
</dbReference>
<evidence type="ECO:0000256" key="2">
    <source>
        <dbReference type="ARBA" id="ARBA00022898"/>
    </source>
</evidence>